<accession>A0AA40VKB0</accession>
<evidence type="ECO:0000313" key="2">
    <source>
        <dbReference type="Proteomes" id="UP000549113"/>
    </source>
</evidence>
<organism evidence="1 2">
    <name type="scientific">Microbacterium invictum</name>
    <dbReference type="NCBI Taxonomy" id="515415"/>
    <lineage>
        <taxon>Bacteria</taxon>
        <taxon>Bacillati</taxon>
        <taxon>Actinomycetota</taxon>
        <taxon>Actinomycetes</taxon>
        <taxon>Micrococcales</taxon>
        <taxon>Microbacteriaceae</taxon>
        <taxon>Microbacterium</taxon>
    </lineage>
</organism>
<reference evidence="1 2" key="1">
    <citation type="submission" date="2020-08" db="EMBL/GenBank/DDBJ databases">
        <title>Sequencing the genomes of 1000 actinobacteria strains.</title>
        <authorList>
            <person name="Klenk H.-P."/>
        </authorList>
    </citation>
    <scope>NUCLEOTIDE SEQUENCE [LARGE SCALE GENOMIC DNA]</scope>
    <source>
        <strain evidence="1 2">DSM 19600</strain>
    </source>
</reference>
<dbReference type="InterPro" id="IPR004260">
    <property type="entry name" value="Pyr-dimer_DNA_glycosylase"/>
</dbReference>
<proteinExistence type="predicted"/>
<gene>
    <name evidence="1" type="ORF">BKA10_000228</name>
</gene>
<keyword evidence="2" id="KW-1185">Reference proteome</keyword>
<evidence type="ECO:0008006" key="3">
    <source>
        <dbReference type="Google" id="ProtNLM"/>
    </source>
</evidence>
<evidence type="ECO:0000313" key="1">
    <source>
        <dbReference type="EMBL" id="MBB4138434.1"/>
    </source>
</evidence>
<protein>
    <recommendedName>
        <fullName evidence="3">Pyrimidine dimer DNA glycosylase /DNA-(Apurinic or apyrimidinic site) lyase</fullName>
    </recommendedName>
</protein>
<dbReference type="Pfam" id="PF03013">
    <property type="entry name" value="Pyr_excise"/>
    <property type="match status" value="1"/>
</dbReference>
<sequence>MRLWSLNAAILDRAALVACWREALLAQKVLAGGTRGYTRHPQLERFRSAADPLAAVGHFLGCLQSEATARGYRFDASRIAVVDAASPAIPVTDGQLAYELEHLRRKITARDADWLSRLPRVATAAETFTVIPGAIEAWERP</sequence>
<comment type="caution">
    <text evidence="1">The sequence shown here is derived from an EMBL/GenBank/DDBJ whole genome shotgun (WGS) entry which is preliminary data.</text>
</comment>
<name>A0AA40VKB0_9MICO</name>
<dbReference type="RefSeq" id="WP_183498190.1">
    <property type="nucleotide sequence ID" value="NZ_BAABCO010000003.1"/>
</dbReference>
<dbReference type="EMBL" id="JACIFH010000001">
    <property type="protein sequence ID" value="MBB4138434.1"/>
    <property type="molecule type" value="Genomic_DNA"/>
</dbReference>
<dbReference type="Proteomes" id="UP000549113">
    <property type="component" value="Unassembled WGS sequence"/>
</dbReference>
<dbReference type="AlphaFoldDB" id="A0AA40VKB0"/>